<reference evidence="4" key="2">
    <citation type="journal article" date="2015" name="Genome Announc.">
        <title>Draft Genome Sequence of Filamentous Marine Cyanobacterium Lyngbya confervoides Strain BDU141951.</title>
        <authorList>
            <person name="Chandrababunaidu M.M."/>
            <person name="Sen D."/>
            <person name="Tripathy S."/>
        </authorList>
    </citation>
    <scope>NUCLEOTIDE SEQUENCE</scope>
    <source>
        <strain evidence="4">BDU141951</strain>
    </source>
</reference>
<sequence>MNPKLEALFDEPEKGYLQADELNALSQFVSSLPERINFYQRLRNEEVTLMQSVADALQKQFPQESEEKLKRSLQNGILMVRYAAMAMLTDDIDMVTKRLEGWLPEIVEAYNTQAIDIALYQLIKTQFAGRFSPAQMALLTPGLDAAERLIAGGQLNDESAEAITSESLIGLF</sequence>
<dbReference type="AlphaFoldDB" id="A0A0C1UTW3"/>
<dbReference type="Pfam" id="PF00502">
    <property type="entry name" value="Phycobilisome"/>
    <property type="match status" value="1"/>
</dbReference>
<accession>A0A0C1UTW3</accession>
<dbReference type="InterPro" id="IPR038719">
    <property type="entry name" value="Phycobilisome_asu/bsu_sf"/>
</dbReference>
<gene>
    <name evidence="4" type="ORF">QQ91_022125</name>
</gene>
<evidence type="ECO:0000256" key="1">
    <source>
        <dbReference type="ARBA" id="ARBA00008182"/>
    </source>
</evidence>
<evidence type="ECO:0000256" key="3">
    <source>
        <dbReference type="ARBA" id="ARBA00023307"/>
    </source>
</evidence>
<dbReference type="Gene3D" id="1.10.490.20">
    <property type="entry name" value="Phycocyanins"/>
    <property type="match status" value="1"/>
</dbReference>
<comment type="similarity">
    <text evidence="1">Belongs to the phycobiliprotein family.</text>
</comment>
<dbReference type="EMBL" id="JTHE02000003">
    <property type="protein sequence ID" value="NEV69797.1"/>
    <property type="molecule type" value="Genomic_DNA"/>
</dbReference>
<reference evidence="4" key="1">
    <citation type="submission" date="2014-11" db="EMBL/GenBank/DDBJ databases">
        <authorList>
            <person name="Malar M.C."/>
            <person name="Sen D."/>
            <person name="Tripathy S."/>
        </authorList>
    </citation>
    <scope>NUCLEOTIDE SEQUENCE</scope>
    <source>
        <strain evidence="4">BDU141951</strain>
    </source>
</reference>
<protein>
    <recommendedName>
        <fullName evidence="5">Phycobilisome protein</fullName>
    </recommendedName>
</protein>
<dbReference type="GO" id="GO:0030089">
    <property type="term" value="C:phycobilisome"/>
    <property type="evidence" value="ECO:0007669"/>
    <property type="project" value="InterPro"/>
</dbReference>
<dbReference type="InterPro" id="IPR009050">
    <property type="entry name" value="Globin-like_sf"/>
</dbReference>
<proteinExistence type="inferred from homology"/>
<keyword evidence="2" id="KW-0157">Chromophore</keyword>
<keyword evidence="3" id="KW-0089">Bile pigment</keyword>
<organism evidence="4">
    <name type="scientific">Lyngbya confervoides BDU141951</name>
    <dbReference type="NCBI Taxonomy" id="1574623"/>
    <lineage>
        <taxon>Bacteria</taxon>
        <taxon>Bacillati</taxon>
        <taxon>Cyanobacteriota</taxon>
        <taxon>Cyanophyceae</taxon>
        <taxon>Oscillatoriophycideae</taxon>
        <taxon>Oscillatoriales</taxon>
        <taxon>Microcoleaceae</taxon>
        <taxon>Lyngbya</taxon>
    </lineage>
</organism>
<name>A0A0C1UTW3_9CYAN</name>
<comment type="caution">
    <text evidence="4">The sequence shown here is derived from an EMBL/GenBank/DDBJ whole genome shotgun (WGS) entry which is preliminary data.</text>
</comment>
<dbReference type="GO" id="GO:0015979">
    <property type="term" value="P:photosynthesis"/>
    <property type="evidence" value="ECO:0007669"/>
    <property type="project" value="InterPro"/>
</dbReference>
<evidence type="ECO:0008006" key="5">
    <source>
        <dbReference type="Google" id="ProtNLM"/>
    </source>
</evidence>
<evidence type="ECO:0000256" key="2">
    <source>
        <dbReference type="ARBA" id="ARBA00022991"/>
    </source>
</evidence>
<dbReference type="InterPro" id="IPR012128">
    <property type="entry name" value="Phycobilisome_asu/bsu"/>
</dbReference>
<reference evidence="4" key="3">
    <citation type="submission" date="2020-02" db="EMBL/GenBank/DDBJ databases">
        <authorList>
            <person name="Sarangi A.N."/>
            <person name="Ghosh S."/>
            <person name="Mukherjee M."/>
            <person name="Tripathy S."/>
        </authorList>
    </citation>
    <scope>NUCLEOTIDE SEQUENCE</scope>
    <source>
        <strain evidence="4">BDU141951</strain>
    </source>
</reference>
<dbReference type="SUPFAM" id="SSF46458">
    <property type="entry name" value="Globin-like"/>
    <property type="match status" value="1"/>
</dbReference>
<evidence type="ECO:0000313" key="4">
    <source>
        <dbReference type="EMBL" id="NEV69797.1"/>
    </source>
</evidence>